<dbReference type="EMBL" id="AP024329">
    <property type="protein sequence ID" value="BCQ35374.1"/>
    <property type="molecule type" value="Genomic_DNA"/>
</dbReference>
<dbReference type="GeneID" id="99866938"/>
<proteinExistence type="predicted"/>
<dbReference type="PANTHER" id="PTHR43317:SF1">
    <property type="entry name" value="THERMOSPERMINE SYNTHASE ACAULIS5"/>
    <property type="match status" value="1"/>
</dbReference>
<keyword evidence="3" id="KW-1185">Reference proteome</keyword>
<protein>
    <submittedName>
        <fullName evidence="2">Spermidine synthase</fullName>
    </submittedName>
</protein>
<gene>
    <name evidence="2" type="ORF">ERHA53_27170</name>
</gene>
<dbReference type="Gene3D" id="3.40.50.150">
    <property type="entry name" value="Vaccinia Virus protein VP39"/>
    <property type="match status" value="1"/>
</dbReference>
<evidence type="ECO:0000313" key="3">
    <source>
        <dbReference type="Proteomes" id="UP000677515"/>
    </source>
</evidence>
<dbReference type="CDD" id="cd02440">
    <property type="entry name" value="AdoMet_MTases"/>
    <property type="match status" value="1"/>
</dbReference>
<dbReference type="Proteomes" id="UP000677515">
    <property type="component" value="Chromosome"/>
</dbReference>
<dbReference type="InterPro" id="IPR029063">
    <property type="entry name" value="SAM-dependent_MTases_sf"/>
</dbReference>
<dbReference type="PANTHER" id="PTHR43317">
    <property type="entry name" value="THERMOSPERMINE SYNTHASE ACAULIS5"/>
    <property type="match status" value="1"/>
</dbReference>
<keyword evidence="1" id="KW-0620">Polyamine biosynthesis</keyword>
<reference evidence="2 3" key="1">
    <citation type="submission" date="2021-01" db="EMBL/GenBank/DDBJ databases">
        <title>Complete genome sequence of Erwinia rhapontici MAFF 311153.</title>
        <authorList>
            <person name="Morohoshi T."/>
            <person name="Someya N."/>
        </authorList>
    </citation>
    <scope>NUCLEOTIDE SEQUENCE [LARGE SCALE GENOMIC DNA]</scope>
    <source>
        <strain evidence="2 3">MAFF 311153</strain>
    </source>
</reference>
<sequence length="264" mass="29226">MSDNDVYTSSMLFRIRGDIVATAEDAHGEVTVIDNKVYRLLSFDRVFEQSKMQKSNPMIPVHKYICAMLMATALTPANRILVLGLGGGCLIRPLFAGNPQIVIDAVELRQVVLDVALAHFHLPVTPDIHYRVEDAADFMAQADPARYSLIFSDLYSASAIVPLQSSREFLRQCAQTLQPNGWLVLNHPQAPDEDSAFSDALTTLFRTVLYCTTPSGNVVIYASVGHCSTPLTQLRAMMKASGEGYQSDFSLLAHKIYRWPGQQT</sequence>
<dbReference type="SUPFAM" id="SSF53335">
    <property type="entry name" value="S-adenosyl-L-methionine-dependent methyltransferases"/>
    <property type="match status" value="1"/>
</dbReference>
<accession>A0ABM7N1S7</accession>
<dbReference type="RefSeq" id="WP_159336531.1">
    <property type="nucleotide sequence ID" value="NZ_AP024329.1"/>
</dbReference>
<evidence type="ECO:0000313" key="2">
    <source>
        <dbReference type="EMBL" id="BCQ35374.1"/>
    </source>
</evidence>
<organism evidence="2 3">
    <name type="scientific">Erwinia rhapontici</name>
    <name type="common">Pectobacterium rhapontici</name>
    <dbReference type="NCBI Taxonomy" id="55212"/>
    <lineage>
        <taxon>Bacteria</taxon>
        <taxon>Pseudomonadati</taxon>
        <taxon>Pseudomonadota</taxon>
        <taxon>Gammaproteobacteria</taxon>
        <taxon>Enterobacterales</taxon>
        <taxon>Erwiniaceae</taxon>
        <taxon>Erwinia</taxon>
    </lineage>
</organism>
<name>A0ABM7N1S7_ERWRD</name>
<evidence type="ECO:0000256" key="1">
    <source>
        <dbReference type="ARBA" id="ARBA00023115"/>
    </source>
</evidence>